<dbReference type="InterPro" id="IPR025110">
    <property type="entry name" value="AMP-bd_C"/>
</dbReference>
<dbReference type="SUPFAM" id="SSF56801">
    <property type="entry name" value="Acetyl-CoA synthetase-like"/>
    <property type="match status" value="1"/>
</dbReference>
<dbReference type="Pfam" id="PF00501">
    <property type="entry name" value="AMP-binding"/>
    <property type="match status" value="1"/>
</dbReference>
<protein>
    <submittedName>
        <fullName evidence="7">AMP-binding protein</fullName>
    </submittedName>
</protein>
<dbReference type="PANTHER" id="PTHR43605:SF10">
    <property type="entry name" value="ACYL-COA SYNTHETASE MEDIUM CHAIN FAMILY MEMBER 3"/>
    <property type="match status" value="1"/>
</dbReference>
<dbReference type="RefSeq" id="WP_147188780.1">
    <property type="nucleotide sequence ID" value="NZ_CP042435.1"/>
</dbReference>
<proteinExistence type="inferred from homology"/>
<feature type="domain" description="AMP-dependent synthetase/ligase" evidence="5">
    <location>
        <begin position="42"/>
        <end position="401"/>
    </location>
</feature>
<evidence type="ECO:0000259" key="6">
    <source>
        <dbReference type="Pfam" id="PF13193"/>
    </source>
</evidence>
<dbReference type="Gene3D" id="3.40.50.12780">
    <property type="entry name" value="N-terminal domain of ligase-like"/>
    <property type="match status" value="1"/>
</dbReference>
<dbReference type="InterPro" id="IPR051087">
    <property type="entry name" value="Mitochondrial_ACSM"/>
</dbReference>
<dbReference type="OrthoDB" id="9778383at2"/>
<keyword evidence="3" id="KW-0547">Nucleotide-binding</keyword>
<sequence length="566" mass="64170">MPFTIMRDILHAITHRQYDMIPSFVVPEKFNWVRDVFEPLHVAEHPEKNMLELVHDDGTTDTVTYKEALDKSNQLLNFLRSNSVQKGDTIFVMCGLHTGLWISYLSIIKGGFIMIPVASIMSVDDVVYRFQRSTPKVVITDKDNVDKTEAAMSLYEKEIPVKILLDDVKENWHNIDAISAESNAAVAADTNADDVLFWFFTSGTTGLPKVVAHTHASYPLGHLTTAAWIGLKPDDKHYNISQPGWAKFAWSCFFAPLNIGCTVFIYAQRGRFNPSVQLKIMEQHKVTTLCCPPTVLRMLIQEPLQQYHFSFCECVSAGEPLNPEVIEAWRKGTGIIIRDGYGQTESTCMIYNLPDAVIRFGSMGKPGFLYDTVIADEDGNEKPLHEEGQIAVRMNNSFNGIFKAYIGDETRQKEVFKHGLYYTGDKAYKDEDGYIWFVGRSDDVIKSSDYRIGPFEVESILIEIEEVLESAVVGSPHALKGQEVKAFVVLNKEAGSSEELAKKIFDHCRQKMAPYKMPRIIEFVQELPKTISGKIRRVELRAMEAQSKARNEKRENEFYFGKGIKL</sequence>
<dbReference type="PANTHER" id="PTHR43605">
    <property type="entry name" value="ACYL-COENZYME A SYNTHETASE"/>
    <property type="match status" value="1"/>
</dbReference>
<evidence type="ECO:0000313" key="7">
    <source>
        <dbReference type="EMBL" id="QEC66980.1"/>
    </source>
</evidence>
<dbReference type="AlphaFoldDB" id="A0A5B8V6B0"/>
<organism evidence="7 8">
    <name type="scientific">Panacibacter ginsenosidivorans</name>
    <dbReference type="NCBI Taxonomy" id="1813871"/>
    <lineage>
        <taxon>Bacteria</taxon>
        <taxon>Pseudomonadati</taxon>
        <taxon>Bacteroidota</taxon>
        <taxon>Chitinophagia</taxon>
        <taxon>Chitinophagales</taxon>
        <taxon>Chitinophagaceae</taxon>
        <taxon>Panacibacter</taxon>
    </lineage>
</organism>
<accession>A0A5B8V6B0</accession>
<dbReference type="KEGG" id="pgin:FRZ67_06605"/>
<dbReference type="GO" id="GO:0006633">
    <property type="term" value="P:fatty acid biosynthetic process"/>
    <property type="evidence" value="ECO:0007669"/>
    <property type="project" value="TreeGrafter"/>
</dbReference>
<evidence type="ECO:0000256" key="4">
    <source>
        <dbReference type="ARBA" id="ARBA00022840"/>
    </source>
</evidence>
<dbReference type="GO" id="GO:0005524">
    <property type="term" value="F:ATP binding"/>
    <property type="evidence" value="ECO:0007669"/>
    <property type="project" value="UniProtKB-KW"/>
</dbReference>
<dbReference type="InterPro" id="IPR000873">
    <property type="entry name" value="AMP-dep_synth/lig_dom"/>
</dbReference>
<evidence type="ECO:0000256" key="1">
    <source>
        <dbReference type="ARBA" id="ARBA00006432"/>
    </source>
</evidence>
<gene>
    <name evidence="7" type="ORF">FRZ67_06605</name>
</gene>
<reference evidence="7 8" key="1">
    <citation type="journal article" date="2016" name="Int. J. Syst. Evol. Microbiol.">
        <title>Panacibacter ginsenosidivorans gen. nov., sp. nov., with ginsenoside converting activity isolated from soil of a ginseng field.</title>
        <authorList>
            <person name="Siddiqi M.Z."/>
            <person name="Muhammad Shafi S."/>
            <person name="Choi K.D."/>
            <person name="Im W.T."/>
        </authorList>
    </citation>
    <scope>NUCLEOTIDE SEQUENCE [LARGE SCALE GENOMIC DNA]</scope>
    <source>
        <strain evidence="7 8">Gsoil1550</strain>
    </source>
</reference>
<dbReference type="GO" id="GO:0004321">
    <property type="term" value="F:fatty-acyl-CoA synthase activity"/>
    <property type="evidence" value="ECO:0007669"/>
    <property type="project" value="TreeGrafter"/>
</dbReference>
<evidence type="ECO:0000256" key="3">
    <source>
        <dbReference type="ARBA" id="ARBA00022741"/>
    </source>
</evidence>
<dbReference type="Proteomes" id="UP000321533">
    <property type="component" value="Chromosome"/>
</dbReference>
<keyword evidence="4" id="KW-0067">ATP-binding</keyword>
<dbReference type="GO" id="GO:0016405">
    <property type="term" value="F:CoA-ligase activity"/>
    <property type="evidence" value="ECO:0007669"/>
    <property type="project" value="UniProtKB-ARBA"/>
</dbReference>
<dbReference type="GO" id="GO:0015645">
    <property type="term" value="F:fatty acid ligase activity"/>
    <property type="evidence" value="ECO:0007669"/>
    <property type="project" value="TreeGrafter"/>
</dbReference>
<keyword evidence="8" id="KW-1185">Reference proteome</keyword>
<dbReference type="Gene3D" id="3.30.300.30">
    <property type="match status" value="1"/>
</dbReference>
<dbReference type="Pfam" id="PF13193">
    <property type="entry name" value="AMP-binding_C"/>
    <property type="match status" value="1"/>
</dbReference>
<dbReference type="EMBL" id="CP042435">
    <property type="protein sequence ID" value="QEC66980.1"/>
    <property type="molecule type" value="Genomic_DNA"/>
</dbReference>
<name>A0A5B8V6B0_9BACT</name>
<dbReference type="InterPro" id="IPR045851">
    <property type="entry name" value="AMP-bd_C_sf"/>
</dbReference>
<evidence type="ECO:0000313" key="8">
    <source>
        <dbReference type="Proteomes" id="UP000321533"/>
    </source>
</evidence>
<keyword evidence="2" id="KW-0436">Ligase</keyword>
<feature type="domain" description="AMP-binding enzyme C-terminal" evidence="6">
    <location>
        <begin position="456"/>
        <end position="534"/>
    </location>
</feature>
<evidence type="ECO:0000256" key="2">
    <source>
        <dbReference type="ARBA" id="ARBA00022598"/>
    </source>
</evidence>
<dbReference type="InterPro" id="IPR042099">
    <property type="entry name" value="ANL_N_sf"/>
</dbReference>
<comment type="similarity">
    <text evidence="1">Belongs to the ATP-dependent AMP-binding enzyme family.</text>
</comment>
<dbReference type="GO" id="GO:0006637">
    <property type="term" value="P:acyl-CoA metabolic process"/>
    <property type="evidence" value="ECO:0007669"/>
    <property type="project" value="TreeGrafter"/>
</dbReference>
<dbReference type="FunFam" id="3.30.300.30:FF:000005">
    <property type="entry name" value="Acyl-coenzyme A synthetase ACSM5, mitochondrial"/>
    <property type="match status" value="1"/>
</dbReference>
<evidence type="ECO:0000259" key="5">
    <source>
        <dbReference type="Pfam" id="PF00501"/>
    </source>
</evidence>